<protein>
    <recommendedName>
        <fullName evidence="3">Lipoprotein</fullName>
    </recommendedName>
</protein>
<dbReference type="EMBL" id="FODT01000001">
    <property type="protein sequence ID" value="SEO02458.1"/>
    <property type="molecule type" value="Genomic_DNA"/>
</dbReference>
<evidence type="ECO:0000313" key="2">
    <source>
        <dbReference type="Proteomes" id="UP000199615"/>
    </source>
</evidence>
<evidence type="ECO:0008006" key="3">
    <source>
        <dbReference type="Google" id="ProtNLM"/>
    </source>
</evidence>
<gene>
    <name evidence="1" type="ORF">SAMN05444123_1013</name>
</gene>
<proteinExistence type="predicted"/>
<organism evidence="1 2">
    <name type="scientific">Rhodopseudomonas pseudopalustris</name>
    <dbReference type="NCBI Taxonomy" id="1513892"/>
    <lineage>
        <taxon>Bacteria</taxon>
        <taxon>Pseudomonadati</taxon>
        <taxon>Pseudomonadota</taxon>
        <taxon>Alphaproteobacteria</taxon>
        <taxon>Hyphomicrobiales</taxon>
        <taxon>Nitrobacteraceae</taxon>
        <taxon>Rhodopseudomonas</taxon>
    </lineage>
</organism>
<evidence type="ECO:0000313" key="1">
    <source>
        <dbReference type="EMBL" id="SEO02458.1"/>
    </source>
</evidence>
<keyword evidence="2" id="KW-1185">Reference proteome</keyword>
<sequence>MGGLIRSGFRSVATVVLVVAASALTGCVFVTDGPKRLYPVDVEAEMVRQAIGRLDLSRLANSAADRNAFIAARMYAIDMQYTAYESALTRERQNVGFGAAAATLGLTTASGLLAPVATKNILTGAAGFITGTRAAYDNDVLLAQSVQWIQSQMRAKRGEIYGRIVSGMQLSTSEYPLAAALSDLEAYYRAGTFTGGMLSTSEVLAADAQAVEEEKRESITVTYGSTSSTVALRACLMNPDVKEDDLIALTKPPTPRAFARLLVDASGAAETRRNNLLGKARQAGICR</sequence>
<dbReference type="OrthoDB" id="8233463at2"/>
<accession>A0A1H8LCI7</accession>
<dbReference type="RefSeq" id="WP_011504473.1">
    <property type="nucleotide sequence ID" value="NZ_FODT01000001.1"/>
</dbReference>
<dbReference type="AlphaFoldDB" id="A0A1H8LCI7"/>
<dbReference type="Proteomes" id="UP000199615">
    <property type="component" value="Unassembled WGS sequence"/>
</dbReference>
<reference evidence="2" key="1">
    <citation type="submission" date="2016-10" db="EMBL/GenBank/DDBJ databases">
        <authorList>
            <person name="Varghese N."/>
            <person name="Submissions S."/>
        </authorList>
    </citation>
    <scope>NUCLEOTIDE SEQUENCE [LARGE SCALE GENOMIC DNA]</scope>
    <source>
        <strain evidence="2">DSM 123</strain>
    </source>
</reference>
<name>A0A1H8LCI7_9BRAD</name>
<dbReference type="PROSITE" id="PS51257">
    <property type="entry name" value="PROKAR_LIPOPROTEIN"/>
    <property type="match status" value="1"/>
</dbReference>